<dbReference type="GeneID" id="112493324"/>
<keyword evidence="5" id="KW-0539">Nucleus</keyword>
<dbReference type="InterPro" id="IPR003657">
    <property type="entry name" value="WRKY_dom"/>
</dbReference>
<evidence type="ECO:0000313" key="9">
    <source>
        <dbReference type="RefSeq" id="XP_048320436.2"/>
    </source>
</evidence>
<dbReference type="SMART" id="SM00774">
    <property type="entry name" value="WRKY"/>
    <property type="match status" value="1"/>
</dbReference>
<feature type="domain" description="WRKY" evidence="7">
    <location>
        <begin position="129"/>
        <end position="192"/>
    </location>
</feature>
<keyword evidence="3 9" id="KW-0238">DNA-binding</keyword>
<feature type="region of interest" description="Disordered" evidence="6">
    <location>
        <begin position="95"/>
        <end position="125"/>
    </location>
</feature>
<dbReference type="InterPro" id="IPR036576">
    <property type="entry name" value="WRKY_dom_sf"/>
</dbReference>
<evidence type="ECO:0000313" key="8">
    <source>
        <dbReference type="Proteomes" id="UP001652623"/>
    </source>
</evidence>
<proteinExistence type="predicted"/>
<evidence type="ECO:0000256" key="3">
    <source>
        <dbReference type="ARBA" id="ARBA00023125"/>
    </source>
</evidence>
<evidence type="ECO:0000256" key="1">
    <source>
        <dbReference type="ARBA" id="ARBA00004123"/>
    </source>
</evidence>
<protein>
    <submittedName>
        <fullName evidence="9">WRKY DNA-binding transcription factor 70</fullName>
    </submittedName>
</protein>
<dbReference type="SUPFAM" id="SSF118290">
    <property type="entry name" value="WRKY DNA-binding domain"/>
    <property type="match status" value="1"/>
</dbReference>
<feature type="compositionally biased region" description="Basic residues" evidence="6">
    <location>
        <begin position="110"/>
        <end position="125"/>
    </location>
</feature>
<accession>A0ABM3I4J1</accession>
<dbReference type="Pfam" id="PF03106">
    <property type="entry name" value="WRKY"/>
    <property type="match status" value="1"/>
</dbReference>
<keyword evidence="4" id="KW-0804">Transcription</keyword>
<evidence type="ECO:0000259" key="7">
    <source>
        <dbReference type="PROSITE" id="PS50811"/>
    </source>
</evidence>
<dbReference type="Gene3D" id="2.20.25.80">
    <property type="entry name" value="WRKY domain"/>
    <property type="match status" value="1"/>
</dbReference>
<name>A0ABM3I4J1_ZIZJJ</name>
<evidence type="ECO:0000256" key="4">
    <source>
        <dbReference type="ARBA" id="ARBA00023163"/>
    </source>
</evidence>
<evidence type="ECO:0000256" key="5">
    <source>
        <dbReference type="ARBA" id="ARBA00023242"/>
    </source>
</evidence>
<evidence type="ECO:0000256" key="2">
    <source>
        <dbReference type="ARBA" id="ARBA00023015"/>
    </source>
</evidence>
<keyword evidence="2" id="KW-0805">Transcription regulation</keyword>
<dbReference type="GO" id="GO:0003677">
    <property type="term" value="F:DNA binding"/>
    <property type="evidence" value="ECO:0007669"/>
    <property type="project" value="UniProtKB-KW"/>
</dbReference>
<dbReference type="Proteomes" id="UP001652623">
    <property type="component" value="Chromosome 6"/>
</dbReference>
<dbReference type="PROSITE" id="PS50811">
    <property type="entry name" value="WRKY"/>
    <property type="match status" value="1"/>
</dbReference>
<dbReference type="RefSeq" id="XP_048320436.2">
    <property type="nucleotide sequence ID" value="XM_048464479.2"/>
</dbReference>
<comment type="subcellular location">
    <subcellularLocation>
        <location evidence="1">Nucleus</location>
    </subcellularLocation>
</comment>
<gene>
    <name evidence="9" type="primary">LOC112493324</name>
</gene>
<organism evidence="8 9">
    <name type="scientific">Ziziphus jujuba</name>
    <name type="common">Chinese jujube</name>
    <name type="synonym">Ziziphus sativa</name>
    <dbReference type="NCBI Taxonomy" id="326968"/>
    <lineage>
        <taxon>Eukaryota</taxon>
        <taxon>Viridiplantae</taxon>
        <taxon>Streptophyta</taxon>
        <taxon>Embryophyta</taxon>
        <taxon>Tracheophyta</taxon>
        <taxon>Spermatophyta</taxon>
        <taxon>Magnoliopsida</taxon>
        <taxon>eudicotyledons</taxon>
        <taxon>Gunneridae</taxon>
        <taxon>Pentapetalae</taxon>
        <taxon>rosids</taxon>
        <taxon>fabids</taxon>
        <taxon>Rosales</taxon>
        <taxon>Rhamnaceae</taxon>
        <taxon>Paliureae</taxon>
        <taxon>Ziziphus</taxon>
    </lineage>
</organism>
<evidence type="ECO:0000256" key="6">
    <source>
        <dbReference type="SAM" id="MobiDB-lite"/>
    </source>
</evidence>
<sequence length="303" mass="34300">MEVAWPENLSTIRERMIEELMIGLELANLLPNVVAESDGGFGSAKDLASKIIKSFSNIFTLLNIVREGDDDQVSVLSQIQVEDSSPCLVAWKSEDYSPESCRPPNNTPTKKSRRGCHQRRRSSRTWKRDTPILINDGQAWRQYGQKSILNSKFPRYYYRCAYKYDQGCEATKQVQRIQVKPPLYRTTYFGNHTCSDHDLILEGTGNSSDTSMLISFDGSNLTSKKDQYPLIVSSTKQKVNDEIITSGLVNHNEYSSSSDYFVSLNQEAIPSSRPMCLSTSHESDFDDVINGLMDYVDLNPDVF</sequence>
<dbReference type="InterPro" id="IPR044810">
    <property type="entry name" value="WRKY_plant"/>
</dbReference>
<keyword evidence="8" id="KW-1185">Reference proteome</keyword>
<reference evidence="9" key="1">
    <citation type="submission" date="2025-08" db="UniProtKB">
        <authorList>
            <consortium name="RefSeq"/>
        </authorList>
    </citation>
    <scope>IDENTIFICATION</scope>
    <source>
        <tissue evidence="9">Seedling</tissue>
    </source>
</reference>
<dbReference type="PANTHER" id="PTHR31282">
    <property type="entry name" value="WRKY TRANSCRIPTION FACTOR 21-RELATED"/>
    <property type="match status" value="1"/>
</dbReference>